<gene>
    <name evidence="2" type="ORF">PBRASI_LOCUS5603</name>
</gene>
<organism evidence="2 3">
    <name type="scientific">Paraglomus brasilianum</name>
    <dbReference type="NCBI Taxonomy" id="144538"/>
    <lineage>
        <taxon>Eukaryota</taxon>
        <taxon>Fungi</taxon>
        <taxon>Fungi incertae sedis</taxon>
        <taxon>Mucoromycota</taxon>
        <taxon>Glomeromycotina</taxon>
        <taxon>Glomeromycetes</taxon>
        <taxon>Paraglomerales</taxon>
        <taxon>Paraglomeraceae</taxon>
        <taxon>Paraglomus</taxon>
    </lineage>
</organism>
<evidence type="ECO:0000256" key="1">
    <source>
        <dbReference type="SAM" id="Phobius"/>
    </source>
</evidence>
<proteinExistence type="predicted"/>
<dbReference type="PANTHER" id="PTHR33266:SF1">
    <property type="entry name" value="F-BOX DOMAIN-CONTAINING PROTEIN"/>
    <property type="match status" value="1"/>
</dbReference>
<dbReference type="OrthoDB" id="2384025at2759"/>
<evidence type="ECO:0000313" key="2">
    <source>
        <dbReference type="EMBL" id="CAG8561216.1"/>
    </source>
</evidence>
<dbReference type="AlphaFoldDB" id="A0A9N9BCR9"/>
<accession>A0A9N9BCR9</accession>
<keyword evidence="3" id="KW-1185">Reference proteome</keyword>
<comment type="caution">
    <text evidence="2">The sequence shown here is derived from an EMBL/GenBank/DDBJ whole genome shotgun (WGS) entry which is preliminary data.</text>
</comment>
<dbReference type="PANTHER" id="PTHR33266">
    <property type="entry name" value="CHROMOSOME 15, WHOLE GENOME SHOTGUN SEQUENCE"/>
    <property type="match status" value="1"/>
</dbReference>
<sequence length="466" mass="52992">MSDPVEPKTREDSTSEIEREIQKNEHVNVLRPIIPLGERKLTKDSRITDDLELAVYETRSVDEGVNPWQPELPWYKHPTKKRWLLWGLIGFFIVVVVVVDNSSAATYYKQHASTWSKAFTVDFRGPDDYVKELDRRLNQMASNANTTTYFNYVTIIQASSYGKTRSILQLTHWRPLIYVCFRKDDSSGYPAATPQSKVMLADINSNRADSIDNAHGLATIHDPNDLATKFWNTVSEEQTVAIKTKDSQRDIEGDIGTGYGKLHECLRIIIFFDEASALLDKYTNSAVSNLAPWKEHDPSARDYNHKVHQPFIYIATMDCFRESEKIPQEKVLSGHDIVHFGWPLWGSYWESLEQSDETKFKDIVIGSLAQFKLLGISSEASYLIKSHMAMLIAIDEEHRRHLIKYPSEPVLSEAAMELLSEDGAEYDILTELDRAFQSGAGSLPEGKNEKQGLVVLKDAIYDILGP</sequence>
<reference evidence="2" key="1">
    <citation type="submission" date="2021-06" db="EMBL/GenBank/DDBJ databases">
        <authorList>
            <person name="Kallberg Y."/>
            <person name="Tangrot J."/>
            <person name="Rosling A."/>
        </authorList>
    </citation>
    <scope>NUCLEOTIDE SEQUENCE</scope>
    <source>
        <strain evidence="2">BR232B</strain>
    </source>
</reference>
<dbReference type="EMBL" id="CAJVPI010000670">
    <property type="protein sequence ID" value="CAG8561216.1"/>
    <property type="molecule type" value="Genomic_DNA"/>
</dbReference>
<evidence type="ECO:0000313" key="3">
    <source>
        <dbReference type="Proteomes" id="UP000789739"/>
    </source>
</evidence>
<feature type="transmembrane region" description="Helical" evidence="1">
    <location>
        <begin position="83"/>
        <end position="99"/>
    </location>
</feature>
<dbReference type="Proteomes" id="UP000789739">
    <property type="component" value="Unassembled WGS sequence"/>
</dbReference>
<keyword evidence="1" id="KW-1133">Transmembrane helix</keyword>
<keyword evidence="1" id="KW-0472">Membrane</keyword>
<name>A0A9N9BCR9_9GLOM</name>
<keyword evidence="1" id="KW-0812">Transmembrane</keyword>
<protein>
    <submittedName>
        <fullName evidence="2">3828_t:CDS:1</fullName>
    </submittedName>
</protein>